<dbReference type="WBParaSite" id="PS1159_v2.g9941.t1">
    <property type="protein sequence ID" value="PS1159_v2.g9941.t1"/>
    <property type="gene ID" value="PS1159_v2.g9941"/>
</dbReference>
<evidence type="ECO:0000313" key="2">
    <source>
        <dbReference type="WBParaSite" id="PS1159_v2.g9941.t1"/>
    </source>
</evidence>
<proteinExistence type="predicted"/>
<name>A0AC35GYA8_9BILA</name>
<evidence type="ECO:0000313" key="1">
    <source>
        <dbReference type="Proteomes" id="UP000887580"/>
    </source>
</evidence>
<dbReference type="Proteomes" id="UP000887580">
    <property type="component" value="Unplaced"/>
</dbReference>
<accession>A0AC35GYA8</accession>
<reference evidence="2" key="1">
    <citation type="submission" date="2022-11" db="UniProtKB">
        <authorList>
            <consortium name="WormBaseParasite"/>
        </authorList>
    </citation>
    <scope>IDENTIFICATION</scope>
</reference>
<protein>
    <submittedName>
        <fullName evidence="2">Uncharacterized protein</fullName>
    </submittedName>
</protein>
<organism evidence="1 2">
    <name type="scientific">Panagrolaimus sp. PS1159</name>
    <dbReference type="NCBI Taxonomy" id="55785"/>
    <lineage>
        <taxon>Eukaryota</taxon>
        <taxon>Metazoa</taxon>
        <taxon>Ecdysozoa</taxon>
        <taxon>Nematoda</taxon>
        <taxon>Chromadorea</taxon>
        <taxon>Rhabditida</taxon>
        <taxon>Tylenchina</taxon>
        <taxon>Panagrolaimomorpha</taxon>
        <taxon>Panagrolaimoidea</taxon>
        <taxon>Panagrolaimidae</taxon>
        <taxon>Panagrolaimus</taxon>
    </lineage>
</organism>
<sequence length="163" mass="17566">MYNVATITAATASNANQNNGWDDIVTHNTSAFLGNNSTPSTTSLSSNPGFWPSLHQQQQAVVAAVANAAASSSTTSSTHNNNVNSVSPNTKMFNSNHSNFCDNNSSNNNPLFYQQNMKNMFGWDPFPNYAQFSPASTSQLSAPERPSAHLNSPVFPWMKMSGL</sequence>